<dbReference type="Pfam" id="PF00977">
    <property type="entry name" value="His_biosynth"/>
    <property type="match status" value="1"/>
</dbReference>
<keyword evidence="6 9" id="KW-0028">Amino-acid biosynthesis</keyword>
<feature type="active site" description="Proton donor" evidence="9">
    <location>
        <position position="139"/>
    </location>
</feature>
<dbReference type="InterPro" id="IPR006063">
    <property type="entry name" value="HisA_bact_arch"/>
</dbReference>
<comment type="subcellular location">
    <subcellularLocation>
        <location evidence="2 9 11">Cytoplasm</location>
    </subcellularLocation>
</comment>
<evidence type="ECO:0000256" key="1">
    <source>
        <dbReference type="ARBA" id="ARBA00000901"/>
    </source>
</evidence>
<dbReference type="HAMAP" id="MF_01014">
    <property type="entry name" value="HisA"/>
    <property type="match status" value="1"/>
</dbReference>
<comment type="pathway">
    <text evidence="3 9 11">Amino-acid biosynthesis; L-histidine biosynthesis; L-histidine from 5-phospho-alpha-D-ribose 1-diphosphate: step 4/9.</text>
</comment>
<dbReference type="UniPathway" id="UPA00031">
    <property type="reaction ID" value="UER00009"/>
</dbReference>
<sequence length="252" mass="27299">MQRDKRRKRNMLIIPAIDLKNGLCVRLQQGRKDAVTVYSDDPAATARAWVRDGAELIHIVDLDGAFTGHQLNLEGIKRIRAAVDVPLEVGGGIRDEDRLELLVSMGIDRLIIGTAAIEQPEMFQRACQRYPGRVLAGIDASNSKVAIKGWQEVTQRDATEVAIEMQGFEAAGVIYTDISRDGMLTGPNVEATRQIAAALRIPVIASGGVSSLEDIKNLASIEGLYGIITGKAIYSGAIDLRDAIELLKGMHG</sequence>
<accession>A0A0F3GUT3</accession>
<comment type="catalytic activity">
    <reaction evidence="1 9 11">
        <text>1-(5-phospho-beta-D-ribosyl)-5-[(5-phospho-beta-D-ribosylamino)methylideneamino]imidazole-4-carboxamide = 5-[(5-phospho-1-deoxy-D-ribulos-1-ylimino)methylamino]-1-(5-phospho-beta-D-ribosyl)imidazole-4-carboxamide</text>
        <dbReference type="Rhea" id="RHEA:15469"/>
        <dbReference type="ChEBI" id="CHEBI:58435"/>
        <dbReference type="ChEBI" id="CHEBI:58525"/>
        <dbReference type="EC" id="5.3.1.16"/>
    </reaction>
</comment>
<dbReference type="PATRIC" id="fig|29290.4.peg.2869"/>
<dbReference type="InterPro" id="IPR023016">
    <property type="entry name" value="HisA/PriA"/>
</dbReference>
<dbReference type="PANTHER" id="PTHR43090:SF2">
    <property type="entry name" value="1-(5-PHOSPHORIBOSYL)-5-[(5-PHOSPHORIBOSYLAMINO)METHYLIDENEAMINO] IMIDAZOLE-4-CARBOXAMIDE ISOMERASE"/>
    <property type="match status" value="1"/>
</dbReference>
<dbReference type="AlphaFoldDB" id="A0A0F3GUT3"/>
<keyword evidence="8 9" id="KW-0413">Isomerase</keyword>
<evidence type="ECO:0000256" key="2">
    <source>
        <dbReference type="ARBA" id="ARBA00004496"/>
    </source>
</evidence>
<dbReference type="InterPro" id="IPR006062">
    <property type="entry name" value="His_biosynth"/>
</dbReference>
<evidence type="ECO:0000313" key="13">
    <source>
        <dbReference type="Proteomes" id="UP000033423"/>
    </source>
</evidence>
<feature type="active site" description="Proton acceptor" evidence="9">
    <location>
        <position position="18"/>
    </location>
</feature>
<dbReference type="GO" id="GO:0005737">
    <property type="term" value="C:cytoplasm"/>
    <property type="evidence" value="ECO:0007669"/>
    <property type="project" value="UniProtKB-SubCell"/>
</dbReference>
<reference evidence="12 13" key="1">
    <citation type="submission" date="2015-02" db="EMBL/GenBank/DDBJ databases">
        <title>Single-cell genomics of uncultivated deep-branching MTB reveals a conserved set of magnetosome genes.</title>
        <authorList>
            <person name="Kolinko S."/>
            <person name="Richter M."/>
            <person name="Glockner F.O."/>
            <person name="Brachmann A."/>
            <person name="Schuler D."/>
        </authorList>
    </citation>
    <scope>NUCLEOTIDE SEQUENCE [LARGE SCALE GENOMIC DNA]</scope>
    <source>
        <strain evidence="12">TM-1</strain>
    </source>
</reference>
<dbReference type="FunFam" id="3.20.20.70:FF:000009">
    <property type="entry name" value="1-(5-phosphoribosyl)-5-[(5-phosphoribosylamino)methylideneamino] imidazole-4-carboxamide isomerase"/>
    <property type="match status" value="1"/>
</dbReference>
<protein>
    <recommendedName>
        <fullName evidence="9 11">1-(5-phosphoribosyl)-5-[(5-phosphoribosylamino)methylideneamino] imidazole-4-carboxamide isomerase</fullName>
        <ecNumber evidence="9 11">5.3.1.16</ecNumber>
    </recommendedName>
    <alternativeName>
        <fullName evidence="9">Phosphoribosylformimino-5-aminoimidazole carboxamide ribotide isomerase</fullName>
    </alternativeName>
</protein>
<evidence type="ECO:0000256" key="6">
    <source>
        <dbReference type="ARBA" id="ARBA00022605"/>
    </source>
</evidence>
<evidence type="ECO:0000256" key="4">
    <source>
        <dbReference type="ARBA" id="ARBA00009667"/>
    </source>
</evidence>
<gene>
    <name evidence="9" type="primary">hisA</name>
    <name evidence="12" type="ORF">MBAV_002157</name>
</gene>
<dbReference type="GO" id="GO:0003949">
    <property type="term" value="F:1-(5-phosphoribosyl)-5-[(5-phosphoribosylamino)methylideneamino]imidazole-4-carboxamide isomerase activity"/>
    <property type="evidence" value="ECO:0007669"/>
    <property type="project" value="UniProtKB-UniRule"/>
</dbReference>
<dbReference type="NCBIfam" id="TIGR00007">
    <property type="entry name" value="1-(5-phosphoribosyl)-5-[(5-phosphoribosylamino)methylideneamino]imidazole-4-carboxamide isomerase"/>
    <property type="match status" value="1"/>
</dbReference>
<evidence type="ECO:0000313" key="12">
    <source>
        <dbReference type="EMBL" id="KJU85646.1"/>
    </source>
</evidence>
<evidence type="ECO:0000256" key="10">
    <source>
        <dbReference type="RuleBase" id="RU003657"/>
    </source>
</evidence>
<evidence type="ECO:0000256" key="5">
    <source>
        <dbReference type="ARBA" id="ARBA00022490"/>
    </source>
</evidence>
<dbReference type="GO" id="GO:0000105">
    <property type="term" value="P:L-histidine biosynthetic process"/>
    <property type="evidence" value="ECO:0007669"/>
    <property type="project" value="UniProtKB-UniRule"/>
</dbReference>
<keyword evidence="7 9" id="KW-0368">Histidine biosynthesis</keyword>
<evidence type="ECO:0000256" key="9">
    <source>
        <dbReference type="HAMAP-Rule" id="MF_01014"/>
    </source>
</evidence>
<dbReference type="Gene3D" id="3.20.20.70">
    <property type="entry name" value="Aldolase class I"/>
    <property type="match status" value="1"/>
</dbReference>
<dbReference type="CDD" id="cd04732">
    <property type="entry name" value="HisA"/>
    <property type="match status" value="1"/>
</dbReference>
<dbReference type="InterPro" id="IPR013785">
    <property type="entry name" value="Aldolase_TIM"/>
</dbReference>
<dbReference type="Proteomes" id="UP000033423">
    <property type="component" value="Unassembled WGS sequence"/>
</dbReference>
<dbReference type="EMBL" id="LACI01000928">
    <property type="protein sequence ID" value="KJU85646.1"/>
    <property type="molecule type" value="Genomic_DNA"/>
</dbReference>
<dbReference type="PANTHER" id="PTHR43090">
    <property type="entry name" value="1-(5-PHOSPHORIBOSYL)-5-[(5-PHOSPHORIBOSYLAMINO)METHYLIDENEAMINO] IMIDAZOLE-4-CARBOXAMIDE ISOMERASE"/>
    <property type="match status" value="1"/>
</dbReference>
<keyword evidence="5 9" id="KW-0963">Cytoplasm</keyword>
<dbReference type="EC" id="5.3.1.16" evidence="9 11"/>
<evidence type="ECO:0000256" key="8">
    <source>
        <dbReference type="ARBA" id="ARBA00023235"/>
    </source>
</evidence>
<evidence type="ECO:0000256" key="3">
    <source>
        <dbReference type="ARBA" id="ARBA00005133"/>
    </source>
</evidence>
<proteinExistence type="inferred from homology"/>
<evidence type="ECO:0000256" key="7">
    <source>
        <dbReference type="ARBA" id="ARBA00023102"/>
    </source>
</evidence>
<evidence type="ECO:0000256" key="11">
    <source>
        <dbReference type="RuleBase" id="RU003658"/>
    </source>
</evidence>
<organism evidence="12 13">
    <name type="scientific">Candidatus Magnetobacterium bavaricum</name>
    <dbReference type="NCBI Taxonomy" id="29290"/>
    <lineage>
        <taxon>Bacteria</taxon>
        <taxon>Pseudomonadati</taxon>
        <taxon>Nitrospirota</taxon>
        <taxon>Thermodesulfovibrionia</taxon>
        <taxon>Thermodesulfovibrionales</taxon>
        <taxon>Candidatus Magnetobacteriaceae</taxon>
        <taxon>Candidatus Magnetobacterium</taxon>
    </lineage>
</organism>
<dbReference type="InterPro" id="IPR044524">
    <property type="entry name" value="Isoase_HisA-like"/>
</dbReference>
<name>A0A0F3GUT3_9BACT</name>
<comment type="similarity">
    <text evidence="4 9 10">Belongs to the HisA/HisF family.</text>
</comment>
<keyword evidence="13" id="KW-1185">Reference proteome</keyword>
<comment type="caution">
    <text evidence="12">The sequence shown here is derived from an EMBL/GenBank/DDBJ whole genome shotgun (WGS) entry which is preliminary data.</text>
</comment>
<dbReference type="GO" id="GO:0000162">
    <property type="term" value="P:L-tryptophan biosynthetic process"/>
    <property type="evidence" value="ECO:0007669"/>
    <property type="project" value="TreeGrafter"/>
</dbReference>
<dbReference type="SUPFAM" id="SSF51366">
    <property type="entry name" value="Ribulose-phoshate binding barrel"/>
    <property type="match status" value="1"/>
</dbReference>
<dbReference type="InterPro" id="IPR011060">
    <property type="entry name" value="RibuloseP-bd_barrel"/>
</dbReference>